<sequence>IRKHLLANNVGIIRTQNNYSPVLQKEIQEIPINSLSARLNSTEQQALDDVK</sequence>
<feature type="non-terminal residue" evidence="1">
    <location>
        <position position="1"/>
    </location>
</feature>
<protein>
    <submittedName>
        <fullName evidence="1">Uncharacterized protein</fullName>
    </submittedName>
</protein>
<dbReference type="EMBL" id="ADBV01002554">
    <property type="protein sequence ID" value="EJW82917.1"/>
    <property type="molecule type" value="Genomic_DNA"/>
</dbReference>
<evidence type="ECO:0000313" key="2">
    <source>
        <dbReference type="Proteomes" id="UP000004810"/>
    </source>
</evidence>
<dbReference type="AlphaFoldDB" id="J9F0E3"/>
<proteinExistence type="predicted"/>
<gene>
    <name evidence="1" type="ORF">WUBG_06172</name>
</gene>
<organism evidence="1 2">
    <name type="scientific">Wuchereria bancrofti</name>
    <dbReference type="NCBI Taxonomy" id="6293"/>
    <lineage>
        <taxon>Eukaryota</taxon>
        <taxon>Metazoa</taxon>
        <taxon>Ecdysozoa</taxon>
        <taxon>Nematoda</taxon>
        <taxon>Chromadorea</taxon>
        <taxon>Rhabditida</taxon>
        <taxon>Spirurina</taxon>
        <taxon>Spiruromorpha</taxon>
        <taxon>Filarioidea</taxon>
        <taxon>Onchocercidae</taxon>
        <taxon>Wuchereria</taxon>
    </lineage>
</organism>
<dbReference type="Proteomes" id="UP000004810">
    <property type="component" value="Unassembled WGS sequence"/>
</dbReference>
<accession>J9F0E3</accession>
<evidence type="ECO:0000313" key="1">
    <source>
        <dbReference type="EMBL" id="EJW82917.1"/>
    </source>
</evidence>
<name>J9F0E3_WUCBA</name>
<comment type="caution">
    <text evidence="1">The sequence shown here is derived from an EMBL/GenBank/DDBJ whole genome shotgun (WGS) entry which is preliminary data.</text>
</comment>
<reference evidence="2" key="1">
    <citation type="submission" date="2012-08" db="EMBL/GenBank/DDBJ databases">
        <title>The Genome Sequence of Wuchereria bancrofti.</title>
        <authorList>
            <person name="Nutman T.B."/>
            <person name="Fink D.L."/>
            <person name="Russ C."/>
            <person name="Young S."/>
            <person name="Zeng Q."/>
            <person name="Koehrsen M."/>
            <person name="Alvarado L."/>
            <person name="Berlin A."/>
            <person name="Chapman S.B."/>
            <person name="Chen Z."/>
            <person name="Freedman E."/>
            <person name="Gellesch M."/>
            <person name="Goldberg J."/>
            <person name="Griggs A."/>
            <person name="Gujja S."/>
            <person name="Heilman E.R."/>
            <person name="Heiman D."/>
            <person name="Hepburn T."/>
            <person name="Howarth C."/>
            <person name="Jen D."/>
            <person name="Larson L."/>
            <person name="Lewis B."/>
            <person name="Mehta T."/>
            <person name="Park D."/>
            <person name="Pearson M."/>
            <person name="Roberts A."/>
            <person name="Saif S."/>
            <person name="Shea T."/>
            <person name="Shenoy N."/>
            <person name="Sisk P."/>
            <person name="Stolte C."/>
            <person name="Sykes S."/>
            <person name="Walk T."/>
            <person name="White J."/>
            <person name="Yandava C."/>
            <person name="Haas B."/>
            <person name="Henn M.R."/>
            <person name="Nusbaum C."/>
            <person name="Birren B."/>
        </authorList>
    </citation>
    <scope>NUCLEOTIDE SEQUENCE [LARGE SCALE GENOMIC DNA]</scope>
    <source>
        <strain evidence="2">NA</strain>
    </source>
</reference>